<sequence length="64" mass="7458">MITWSEHKQNLKKVAYDMMKEGGKDINDILDMPFSFFMDVIEDGRKPIKSVDKKDSMLDAFTNL</sequence>
<proteinExistence type="predicted"/>
<dbReference type="NCBIfam" id="NF047426">
    <property type="entry name" value="tail_chap_PVL_C"/>
    <property type="match status" value="1"/>
</dbReference>
<dbReference type="EMBL" id="PYZL01000011">
    <property type="protein sequence ID" value="PTE74134.1"/>
    <property type="molecule type" value="Genomic_DNA"/>
</dbReference>
<evidence type="ECO:0000313" key="2">
    <source>
        <dbReference type="Proteomes" id="UP000242547"/>
    </source>
</evidence>
<organism evidence="1 2">
    <name type="scientific">Staphylococcus devriesei</name>
    <dbReference type="NCBI Taxonomy" id="586733"/>
    <lineage>
        <taxon>Bacteria</taxon>
        <taxon>Bacillati</taxon>
        <taxon>Bacillota</taxon>
        <taxon>Bacilli</taxon>
        <taxon>Bacillales</taxon>
        <taxon>Staphylococcaceae</taxon>
        <taxon>Staphylococcus</taxon>
    </lineage>
</organism>
<dbReference type="Proteomes" id="UP000242547">
    <property type="component" value="Unassembled WGS sequence"/>
</dbReference>
<reference evidence="1 2" key="1">
    <citation type="journal article" date="2016" name="Front. Microbiol.">
        <title>Comprehensive Phylogenetic Analysis of Bovine Non-aureus Staphylococci Species Based on Whole-Genome Sequencing.</title>
        <authorList>
            <person name="Naushad S."/>
            <person name="Barkema H.W."/>
            <person name="Luby C."/>
            <person name="Condas L.A."/>
            <person name="Nobrega D.B."/>
            <person name="Carson D.A."/>
            <person name="De Buck J."/>
        </authorList>
    </citation>
    <scope>NUCLEOTIDE SEQUENCE [LARGE SCALE GENOMIC DNA]</scope>
    <source>
        <strain evidence="1 2">SNUC 761</strain>
    </source>
</reference>
<comment type="caution">
    <text evidence="1">The sequence shown here is derived from an EMBL/GenBank/DDBJ whole genome shotgun (WGS) entry which is preliminary data.</text>
</comment>
<protein>
    <recommendedName>
        <fullName evidence="3">Phage protein</fullName>
    </recommendedName>
</protein>
<evidence type="ECO:0000313" key="1">
    <source>
        <dbReference type="EMBL" id="PTE74134.1"/>
    </source>
</evidence>
<dbReference type="AlphaFoldDB" id="A0A2T4KJK3"/>
<evidence type="ECO:0008006" key="3">
    <source>
        <dbReference type="Google" id="ProtNLM"/>
    </source>
</evidence>
<gene>
    <name evidence="1" type="ORF">BUY44_03045</name>
</gene>
<accession>A0A2T4KJK3</accession>
<name>A0A2T4KJK3_9STAP</name>